<organism evidence="1">
    <name type="scientific">uncultured organism MedDCM-OCT-S04-C100</name>
    <dbReference type="NCBI Taxonomy" id="743605"/>
    <lineage>
        <taxon>unclassified sequences</taxon>
        <taxon>environmental samples</taxon>
    </lineage>
</organism>
<proteinExistence type="predicted"/>
<protein>
    <recommendedName>
        <fullName evidence="2">N-acetyltransferase domain-containing protein</fullName>
    </recommendedName>
</protein>
<reference evidence="1" key="1">
    <citation type="journal article" date="2010" name="ISME J.">
        <title>Metagenome of the Mediterranean deep chlorophyll maximum studied by direct and fosmid library 454 pyrosequencing.</title>
        <authorList>
            <person name="Ghai R."/>
            <person name="Martin-Cuadrado A.B."/>
            <person name="Molto A.G."/>
            <person name="Heredia I.G."/>
            <person name="Cabrera R."/>
            <person name="Martin J."/>
            <person name="Verdu M."/>
            <person name="Deschamps P."/>
            <person name="Moreira D."/>
            <person name="Lopez-Garcia P."/>
            <person name="Mira A."/>
            <person name="Rodriguez-Valera F."/>
        </authorList>
    </citation>
    <scope>NUCLEOTIDE SEQUENCE</scope>
</reference>
<sequence>MEVVRIPIEELDKVWGMVEKDIKSALAYSSQLTDSDFVYDLAKQGKFQIWVLWDKEQKITTNKYFGVVVTELIKRKFGKVCHIYIMTGRQRNKWQHLISKIENFAKEEGCEMMELIARPGWQKVLKIFDYKRTHVVLEKEIKQEK</sequence>
<evidence type="ECO:0000313" key="1">
    <source>
        <dbReference type="EMBL" id="ADD95965.1"/>
    </source>
</evidence>
<name>D6PJR4_9ZZZZ</name>
<accession>D6PJR4</accession>
<evidence type="ECO:0008006" key="2">
    <source>
        <dbReference type="Google" id="ProtNLM"/>
    </source>
</evidence>
<dbReference type="EMBL" id="GU943112">
    <property type="protein sequence ID" value="ADD95965.1"/>
    <property type="molecule type" value="Genomic_DNA"/>
</dbReference>
<dbReference type="AlphaFoldDB" id="D6PJR4"/>